<feature type="transmembrane region" description="Helical" evidence="1">
    <location>
        <begin position="30"/>
        <end position="51"/>
    </location>
</feature>
<evidence type="ECO:0000313" key="3">
    <source>
        <dbReference type="Proteomes" id="UP001549146"/>
    </source>
</evidence>
<name>A0ABV2LR54_9FLAO</name>
<dbReference type="Proteomes" id="UP001549146">
    <property type="component" value="Unassembled WGS sequence"/>
</dbReference>
<gene>
    <name evidence="2" type="ORF">ABID46_000106</name>
</gene>
<comment type="caution">
    <text evidence="2">The sequence shown here is derived from an EMBL/GenBank/DDBJ whole genome shotgun (WGS) entry which is preliminary data.</text>
</comment>
<evidence type="ECO:0000313" key="2">
    <source>
        <dbReference type="EMBL" id="MET3730554.1"/>
    </source>
</evidence>
<dbReference type="EMBL" id="JBEPMO010000001">
    <property type="protein sequence ID" value="MET3730554.1"/>
    <property type="molecule type" value="Genomic_DNA"/>
</dbReference>
<sequence>MIDYIRCGTLGGTLFSVILQISTKDLVQTVLLAAVGAIASFCVSFILNYLIDRFHEN</sequence>
<proteinExistence type="predicted"/>
<accession>A0ABV2LR54</accession>
<reference evidence="2 3" key="1">
    <citation type="submission" date="2024-06" db="EMBL/GenBank/DDBJ databases">
        <title>Genomic Encyclopedia of Type Strains, Phase IV (KMG-IV): sequencing the most valuable type-strain genomes for metagenomic binning, comparative biology and taxonomic classification.</title>
        <authorList>
            <person name="Goeker M."/>
        </authorList>
    </citation>
    <scope>NUCLEOTIDE SEQUENCE [LARGE SCALE GENOMIC DNA]</scope>
    <source>
        <strain evidence="2 3">DSM 29388</strain>
    </source>
</reference>
<protein>
    <submittedName>
        <fullName evidence="2">4-hydroxybenzoate polyprenyltransferase</fullName>
    </submittedName>
</protein>
<keyword evidence="1" id="KW-0812">Transmembrane</keyword>
<evidence type="ECO:0000256" key="1">
    <source>
        <dbReference type="SAM" id="Phobius"/>
    </source>
</evidence>
<keyword evidence="3" id="KW-1185">Reference proteome</keyword>
<keyword evidence="1" id="KW-0472">Membrane</keyword>
<organism evidence="2 3">
    <name type="scientific">Moheibacter stercoris</name>
    <dbReference type="NCBI Taxonomy" id="1628251"/>
    <lineage>
        <taxon>Bacteria</taxon>
        <taxon>Pseudomonadati</taxon>
        <taxon>Bacteroidota</taxon>
        <taxon>Flavobacteriia</taxon>
        <taxon>Flavobacteriales</taxon>
        <taxon>Weeksellaceae</taxon>
        <taxon>Moheibacter</taxon>
    </lineage>
</organism>
<keyword evidence="1" id="KW-1133">Transmembrane helix</keyword>